<dbReference type="Gene3D" id="3.80.10.10">
    <property type="entry name" value="Ribonuclease Inhibitor"/>
    <property type="match status" value="1"/>
</dbReference>
<evidence type="ECO:0000313" key="2">
    <source>
        <dbReference type="Proteomes" id="UP000054279"/>
    </source>
</evidence>
<keyword evidence="2" id="KW-1185">Reference proteome</keyword>
<dbReference type="SUPFAM" id="SSF52047">
    <property type="entry name" value="RNI-like"/>
    <property type="match status" value="1"/>
</dbReference>
<dbReference type="EMBL" id="KN837163">
    <property type="protein sequence ID" value="KIJ38126.1"/>
    <property type="molecule type" value="Genomic_DNA"/>
</dbReference>
<sequence>MDMQQDYDIHISFETLSPIMQFQNLQTLAISTYQPLGLVDENCRMLAKSMPNLQFMTLSPDPPDLTAPSLTLLSLVLFAKYCLFLESLRLYLDGNSIPEYREYLPIFKRLRSLDFRLSLLKESNIKHVLLFLSRLIHIPLCYPSPLDPLVTVYAIEEWNPSLYDPWISAEEEDVSSNRKSWTSMNM</sequence>
<dbReference type="AlphaFoldDB" id="A0A0C9VKS6"/>
<dbReference type="Proteomes" id="UP000054279">
    <property type="component" value="Unassembled WGS sequence"/>
</dbReference>
<dbReference type="InterPro" id="IPR032675">
    <property type="entry name" value="LRR_dom_sf"/>
</dbReference>
<proteinExistence type="predicted"/>
<evidence type="ECO:0000313" key="1">
    <source>
        <dbReference type="EMBL" id="KIJ38126.1"/>
    </source>
</evidence>
<name>A0A0C9VKS6_SPHS4</name>
<gene>
    <name evidence="1" type="ORF">M422DRAFT_259275</name>
</gene>
<dbReference type="HOGENOM" id="CLU_1455280_0_0_1"/>
<protein>
    <submittedName>
        <fullName evidence="1">Uncharacterized protein</fullName>
    </submittedName>
</protein>
<accession>A0A0C9VKS6</accession>
<reference evidence="1 2" key="1">
    <citation type="submission" date="2014-06" db="EMBL/GenBank/DDBJ databases">
        <title>Evolutionary Origins and Diversification of the Mycorrhizal Mutualists.</title>
        <authorList>
            <consortium name="DOE Joint Genome Institute"/>
            <consortium name="Mycorrhizal Genomics Consortium"/>
            <person name="Kohler A."/>
            <person name="Kuo A."/>
            <person name="Nagy L.G."/>
            <person name="Floudas D."/>
            <person name="Copeland A."/>
            <person name="Barry K.W."/>
            <person name="Cichocki N."/>
            <person name="Veneault-Fourrey C."/>
            <person name="LaButti K."/>
            <person name="Lindquist E.A."/>
            <person name="Lipzen A."/>
            <person name="Lundell T."/>
            <person name="Morin E."/>
            <person name="Murat C."/>
            <person name="Riley R."/>
            <person name="Ohm R."/>
            <person name="Sun H."/>
            <person name="Tunlid A."/>
            <person name="Henrissat B."/>
            <person name="Grigoriev I.V."/>
            <person name="Hibbett D.S."/>
            <person name="Martin F."/>
        </authorList>
    </citation>
    <scope>NUCLEOTIDE SEQUENCE [LARGE SCALE GENOMIC DNA]</scope>
    <source>
        <strain evidence="1 2">SS14</strain>
    </source>
</reference>
<organism evidence="1 2">
    <name type="scientific">Sphaerobolus stellatus (strain SS14)</name>
    <dbReference type="NCBI Taxonomy" id="990650"/>
    <lineage>
        <taxon>Eukaryota</taxon>
        <taxon>Fungi</taxon>
        <taxon>Dikarya</taxon>
        <taxon>Basidiomycota</taxon>
        <taxon>Agaricomycotina</taxon>
        <taxon>Agaricomycetes</taxon>
        <taxon>Phallomycetidae</taxon>
        <taxon>Geastrales</taxon>
        <taxon>Sphaerobolaceae</taxon>
        <taxon>Sphaerobolus</taxon>
    </lineage>
</organism>